<evidence type="ECO:0000313" key="2">
    <source>
        <dbReference type="Proteomes" id="UP001202328"/>
    </source>
</evidence>
<reference evidence="1" key="1">
    <citation type="submission" date="2022-04" db="EMBL/GenBank/DDBJ databases">
        <title>A functionally conserved STORR gene fusion in Papaver species that diverged 16.8 million years ago.</title>
        <authorList>
            <person name="Catania T."/>
        </authorList>
    </citation>
    <scope>NUCLEOTIDE SEQUENCE</scope>
    <source>
        <strain evidence="1">S-188037</strain>
    </source>
</reference>
<organism evidence="1 2">
    <name type="scientific">Papaver atlanticum</name>
    <dbReference type="NCBI Taxonomy" id="357466"/>
    <lineage>
        <taxon>Eukaryota</taxon>
        <taxon>Viridiplantae</taxon>
        <taxon>Streptophyta</taxon>
        <taxon>Embryophyta</taxon>
        <taxon>Tracheophyta</taxon>
        <taxon>Spermatophyta</taxon>
        <taxon>Magnoliopsida</taxon>
        <taxon>Ranunculales</taxon>
        <taxon>Papaveraceae</taxon>
        <taxon>Papaveroideae</taxon>
        <taxon>Papaver</taxon>
    </lineage>
</organism>
<dbReference type="EMBL" id="JAJJMB010010723">
    <property type="protein sequence ID" value="KAI3906736.1"/>
    <property type="molecule type" value="Genomic_DNA"/>
</dbReference>
<feature type="non-terminal residue" evidence="1">
    <location>
        <position position="90"/>
    </location>
</feature>
<keyword evidence="2" id="KW-1185">Reference proteome</keyword>
<comment type="caution">
    <text evidence="1">The sequence shown here is derived from an EMBL/GenBank/DDBJ whole genome shotgun (WGS) entry which is preliminary data.</text>
</comment>
<protein>
    <submittedName>
        <fullName evidence="1">Uncharacterized protein</fullName>
    </submittedName>
</protein>
<accession>A0AAD4XF31</accession>
<sequence>MSKRGGITGYSYGRRLFDRGKDFDVLRSGYFIYDLILEFVYCSELLFEYLCAFLLGINGDNRNASMLGGEVTQLGNAHIGKLRLQLIRES</sequence>
<proteinExistence type="predicted"/>
<evidence type="ECO:0000313" key="1">
    <source>
        <dbReference type="EMBL" id="KAI3906736.1"/>
    </source>
</evidence>
<gene>
    <name evidence="1" type="ORF">MKW98_005089</name>
</gene>
<name>A0AAD4XF31_9MAGN</name>
<dbReference type="AlphaFoldDB" id="A0AAD4XF31"/>
<dbReference type="Proteomes" id="UP001202328">
    <property type="component" value="Unassembled WGS sequence"/>
</dbReference>